<evidence type="ECO:0000313" key="2">
    <source>
        <dbReference type="EMBL" id="HBU96694.1"/>
    </source>
</evidence>
<comment type="caution">
    <text evidence="2">The sequence shown here is derived from an EMBL/GenBank/DDBJ whole genome shotgun (WGS) entry which is preliminary data.</text>
</comment>
<dbReference type="InterPro" id="IPR030802">
    <property type="entry name" value="Permease_MalE"/>
</dbReference>
<accession>A0A358HPJ2</accession>
<dbReference type="GO" id="GO:0005548">
    <property type="term" value="F:phospholipid transporter activity"/>
    <property type="evidence" value="ECO:0007669"/>
    <property type="project" value="TreeGrafter"/>
</dbReference>
<feature type="non-terminal residue" evidence="2">
    <location>
        <position position="97"/>
    </location>
</feature>
<dbReference type="AlphaFoldDB" id="A0A358HPJ2"/>
<dbReference type="EMBL" id="DOOG01000020">
    <property type="protein sequence ID" value="HBU96694.1"/>
    <property type="molecule type" value="Genomic_DNA"/>
</dbReference>
<evidence type="ECO:0000313" key="3">
    <source>
        <dbReference type="Proteomes" id="UP000264753"/>
    </source>
</evidence>
<evidence type="ECO:0000256" key="1">
    <source>
        <dbReference type="SAM" id="Phobius"/>
    </source>
</evidence>
<sequence>MPIFAPVGRMFLSFLALVGRVTVFAGRTIGHMIAPPIYFRLIFKQMREIGYFSLPVVAMTTLFAGMVLALQSYSGFSRFSAESAVATVVVISMTREL</sequence>
<keyword evidence="1" id="KW-0472">Membrane</keyword>
<proteinExistence type="predicted"/>
<dbReference type="PANTHER" id="PTHR30188">
    <property type="entry name" value="ABC TRANSPORTER PERMEASE PROTEIN-RELATED"/>
    <property type="match status" value="1"/>
</dbReference>
<protein>
    <submittedName>
        <fullName evidence="2">ABC transporter permease</fullName>
    </submittedName>
</protein>
<feature type="transmembrane region" description="Helical" evidence="1">
    <location>
        <begin position="49"/>
        <end position="70"/>
    </location>
</feature>
<dbReference type="PANTHER" id="PTHR30188:SF4">
    <property type="entry name" value="PROTEIN TRIGALACTOSYLDIACYLGLYCEROL 1, CHLOROPLASTIC"/>
    <property type="match status" value="1"/>
</dbReference>
<dbReference type="GO" id="GO:0043190">
    <property type="term" value="C:ATP-binding cassette (ABC) transporter complex"/>
    <property type="evidence" value="ECO:0007669"/>
    <property type="project" value="InterPro"/>
</dbReference>
<dbReference type="Proteomes" id="UP000264753">
    <property type="component" value="Unassembled WGS sequence"/>
</dbReference>
<reference evidence="2 3" key="1">
    <citation type="journal article" date="2018" name="Nat. Biotechnol.">
        <title>A standardized bacterial taxonomy based on genome phylogeny substantially revises the tree of life.</title>
        <authorList>
            <person name="Parks D.H."/>
            <person name="Chuvochina M."/>
            <person name="Waite D.W."/>
            <person name="Rinke C."/>
            <person name="Skarshewski A."/>
            <person name="Chaumeil P.A."/>
            <person name="Hugenholtz P."/>
        </authorList>
    </citation>
    <scope>NUCLEOTIDE SEQUENCE [LARGE SCALE GENOMIC DNA]</scope>
    <source>
        <strain evidence="2">UBA8707</strain>
    </source>
</reference>
<keyword evidence="1" id="KW-0812">Transmembrane</keyword>
<keyword evidence="1" id="KW-1133">Transmembrane helix</keyword>
<organism evidence="2 3">
    <name type="scientific">Thalassospira lucentensis</name>
    <dbReference type="NCBI Taxonomy" id="168935"/>
    <lineage>
        <taxon>Bacteria</taxon>
        <taxon>Pseudomonadati</taxon>
        <taxon>Pseudomonadota</taxon>
        <taxon>Alphaproteobacteria</taxon>
        <taxon>Rhodospirillales</taxon>
        <taxon>Thalassospiraceae</taxon>
        <taxon>Thalassospira</taxon>
    </lineage>
</organism>
<name>A0A358HPJ2_9PROT</name>
<gene>
    <name evidence="2" type="ORF">DEF21_02155</name>
</gene>
<dbReference type="Pfam" id="PF02405">
    <property type="entry name" value="MlaE"/>
    <property type="match status" value="1"/>
</dbReference>
<dbReference type="RefSeq" id="WP_423837184.1">
    <property type="nucleotide sequence ID" value="NZ_DOOG01000020.1"/>
</dbReference>